<keyword evidence="6 9" id="KW-1133">Transmembrane helix</keyword>
<keyword evidence="5 9" id="KW-0812">Transmembrane</keyword>
<comment type="caution">
    <text evidence="10">The sequence shown here is derived from an EMBL/GenBank/DDBJ whole genome shotgun (WGS) entry which is preliminary data.</text>
</comment>
<name>A0A8J4M2M9_9BACL</name>
<keyword evidence="4 8" id="KW-1003">Cell membrane</keyword>
<accession>A0A8J4M2M9</accession>
<comment type="subcellular location">
    <subcellularLocation>
        <location evidence="1 8">Cell membrane</location>
        <topology evidence="1 8">Multi-pass membrane protein</topology>
    </subcellularLocation>
</comment>
<evidence type="ECO:0000256" key="2">
    <source>
        <dbReference type="ARBA" id="ARBA00009212"/>
    </source>
</evidence>
<evidence type="ECO:0000256" key="3">
    <source>
        <dbReference type="ARBA" id="ARBA00022448"/>
    </source>
</evidence>
<dbReference type="PANTHER" id="PTHR34702">
    <property type="entry name" value="NA(+)/H(+) ANTIPORTER SUBUNIT F1"/>
    <property type="match status" value="1"/>
</dbReference>
<sequence>MFEWLLLFCMFLLSVSIVVAVFRLIKGPSMSDRVLSLDSIGYNIIGIVTVLTVMMKTQAFLEIILLIGIIAFLGTIALSKFVERGVVIEYNRDE</sequence>
<dbReference type="InterPro" id="IPR007208">
    <property type="entry name" value="MrpF/PhaF-like"/>
</dbReference>
<gene>
    <name evidence="10" type="ORF">XYCOK13_19210</name>
</gene>
<organism evidence="10 11">
    <name type="scientific">Xylanibacillus composti</name>
    <dbReference type="NCBI Taxonomy" id="1572762"/>
    <lineage>
        <taxon>Bacteria</taxon>
        <taxon>Bacillati</taxon>
        <taxon>Bacillota</taxon>
        <taxon>Bacilli</taxon>
        <taxon>Bacillales</taxon>
        <taxon>Paenibacillaceae</taxon>
        <taxon>Xylanibacillus</taxon>
    </lineage>
</organism>
<evidence type="ECO:0000256" key="7">
    <source>
        <dbReference type="ARBA" id="ARBA00023136"/>
    </source>
</evidence>
<evidence type="ECO:0000313" key="11">
    <source>
        <dbReference type="Proteomes" id="UP000677918"/>
    </source>
</evidence>
<dbReference type="AlphaFoldDB" id="A0A8J4M2M9"/>
<comment type="similarity">
    <text evidence="2 8">Belongs to the CPA3 antiporters (TC 2.A.63) subunit F family.</text>
</comment>
<evidence type="ECO:0000256" key="4">
    <source>
        <dbReference type="ARBA" id="ARBA00022475"/>
    </source>
</evidence>
<dbReference type="Pfam" id="PF04066">
    <property type="entry name" value="MrpF_PhaF"/>
    <property type="match status" value="1"/>
</dbReference>
<dbReference type="Proteomes" id="UP000677918">
    <property type="component" value="Unassembled WGS sequence"/>
</dbReference>
<dbReference type="RefSeq" id="WP_213411907.1">
    <property type="nucleotide sequence ID" value="NZ_BOVK01000024.1"/>
</dbReference>
<feature type="transmembrane region" description="Helical" evidence="9">
    <location>
        <begin position="6"/>
        <end position="25"/>
    </location>
</feature>
<protein>
    <submittedName>
        <fullName evidence="10">Na(+)/H(+) antiporter subunit F</fullName>
    </submittedName>
</protein>
<proteinExistence type="inferred from homology"/>
<dbReference type="PIRSF" id="PIRSF028784">
    <property type="entry name" value="MrpF"/>
    <property type="match status" value="1"/>
</dbReference>
<reference evidence="10" key="1">
    <citation type="submission" date="2021-04" db="EMBL/GenBank/DDBJ databases">
        <title>Draft genome sequence of Xylanibacillus composti strain K13.</title>
        <authorList>
            <person name="Uke A."/>
            <person name="Chhe C."/>
            <person name="Baramee S."/>
            <person name="Kosugi A."/>
        </authorList>
    </citation>
    <scope>NUCLEOTIDE SEQUENCE</scope>
    <source>
        <strain evidence="10">K13</strain>
    </source>
</reference>
<keyword evidence="7 8" id="KW-0472">Membrane</keyword>
<evidence type="ECO:0000256" key="5">
    <source>
        <dbReference type="ARBA" id="ARBA00022692"/>
    </source>
</evidence>
<dbReference type="NCBIfam" id="NF009248">
    <property type="entry name" value="PRK12600.1"/>
    <property type="match status" value="1"/>
</dbReference>
<dbReference type="GO" id="GO:0015385">
    <property type="term" value="F:sodium:proton antiporter activity"/>
    <property type="evidence" value="ECO:0007669"/>
    <property type="project" value="TreeGrafter"/>
</dbReference>
<keyword evidence="8" id="KW-0406">Ion transport</keyword>
<feature type="transmembrane region" description="Helical" evidence="9">
    <location>
        <begin position="37"/>
        <end position="54"/>
    </location>
</feature>
<evidence type="ECO:0000256" key="1">
    <source>
        <dbReference type="ARBA" id="ARBA00004651"/>
    </source>
</evidence>
<dbReference type="GO" id="GO:0005886">
    <property type="term" value="C:plasma membrane"/>
    <property type="evidence" value="ECO:0007669"/>
    <property type="project" value="UniProtKB-SubCell"/>
</dbReference>
<keyword evidence="8" id="KW-0050">Antiport</keyword>
<dbReference type="PANTHER" id="PTHR34702:SF1">
    <property type="entry name" value="NA(+)_H(+) ANTIPORTER SUBUNIT F"/>
    <property type="match status" value="1"/>
</dbReference>
<keyword evidence="3 8" id="KW-0813">Transport</keyword>
<dbReference type="EMBL" id="BOVK01000024">
    <property type="protein sequence ID" value="GIQ69097.1"/>
    <property type="molecule type" value="Genomic_DNA"/>
</dbReference>
<evidence type="ECO:0000256" key="9">
    <source>
        <dbReference type="SAM" id="Phobius"/>
    </source>
</evidence>
<feature type="transmembrane region" description="Helical" evidence="9">
    <location>
        <begin position="60"/>
        <end position="82"/>
    </location>
</feature>
<keyword evidence="11" id="KW-1185">Reference proteome</keyword>
<evidence type="ECO:0000256" key="6">
    <source>
        <dbReference type="ARBA" id="ARBA00022989"/>
    </source>
</evidence>
<evidence type="ECO:0000256" key="8">
    <source>
        <dbReference type="PIRNR" id="PIRNR028784"/>
    </source>
</evidence>
<evidence type="ECO:0000313" key="10">
    <source>
        <dbReference type="EMBL" id="GIQ69097.1"/>
    </source>
</evidence>